<keyword evidence="1" id="KW-0812">Transmembrane</keyword>
<dbReference type="AlphaFoldDB" id="A0A3A6PW08"/>
<gene>
    <name evidence="2" type="ORF">D3P09_03070</name>
</gene>
<keyword evidence="1" id="KW-1133">Transmembrane helix</keyword>
<evidence type="ECO:0000313" key="2">
    <source>
        <dbReference type="EMBL" id="RJX41011.1"/>
    </source>
</evidence>
<dbReference type="Proteomes" id="UP000267798">
    <property type="component" value="Unassembled WGS sequence"/>
</dbReference>
<keyword evidence="1" id="KW-0472">Membrane</keyword>
<dbReference type="EMBL" id="QXQB01000001">
    <property type="protein sequence ID" value="RJX41011.1"/>
    <property type="molecule type" value="Genomic_DNA"/>
</dbReference>
<reference evidence="2 3" key="1">
    <citation type="submission" date="2018-09" db="EMBL/GenBank/DDBJ databases">
        <title>Paenibacillus aracenensis nov. sp. isolated from a cave in southern Spain.</title>
        <authorList>
            <person name="Jurado V."/>
            <person name="Gutierrez-Patricio S."/>
            <person name="Gonzalez-Pimentel J.L."/>
            <person name="Miller A.Z."/>
            <person name="Laiz L."/>
            <person name="Saiz-Jimenez C."/>
        </authorList>
    </citation>
    <scope>NUCLEOTIDE SEQUENCE [LARGE SCALE GENOMIC DNA]</scope>
    <source>
        <strain evidence="2 3">JCM 19203</strain>
    </source>
</reference>
<dbReference type="OrthoDB" id="2658257at2"/>
<accession>A0A3A6PW08</accession>
<name>A0A3A6PW08_9BACL</name>
<dbReference type="RefSeq" id="WP_120107095.1">
    <property type="nucleotide sequence ID" value="NZ_QXQB01000001.1"/>
</dbReference>
<comment type="caution">
    <text evidence="2">The sequence shown here is derived from an EMBL/GenBank/DDBJ whole genome shotgun (WGS) entry which is preliminary data.</text>
</comment>
<evidence type="ECO:0008006" key="4">
    <source>
        <dbReference type="Google" id="ProtNLM"/>
    </source>
</evidence>
<keyword evidence="3" id="KW-1185">Reference proteome</keyword>
<protein>
    <recommendedName>
        <fullName evidence="4">DUF4083 domain-containing protein</fullName>
    </recommendedName>
</protein>
<organism evidence="2 3">
    <name type="scientific">Paenibacillus pinisoli</name>
    <dbReference type="NCBI Taxonomy" id="1276110"/>
    <lineage>
        <taxon>Bacteria</taxon>
        <taxon>Bacillati</taxon>
        <taxon>Bacillota</taxon>
        <taxon>Bacilli</taxon>
        <taxon>Bacillales</taxon>
        <taxon>Paenibacillaceae</taxon>
        <taxon>Paenibacillus</taxon>
    </lineage>
</organism>
<sequence>MAGIIFVIILFVLFFLILSLVVRGAIDNSKMSQKMDLLISEIRELRKEGQEDKKHIIDKRV</sequence>
<evidence type="ECO:0000256" key="1">
    <source>
        <dbReference type="SAM" id="Phobius"/>
    </source>
</evidence>
<feature type="transmembrane region" description="Helical" evidence="1">
    <location>
        <begin position="6"/>
        <end position="26"/>
    </location>
</feature>
<proteinExistence type="predicted"/>
<evidence type="ECO:0000313" key="3">
    <source>
        <dbReference type="Proteomes" id="UP000267798"/>
    </source>
</evidence>